<gene>
    <name evidence="1" type="ORF">SNEC2469_LOCUS18364</name>
</gene>
<dbReference type="EMBL" id="CAJNJA010030843">
    <property type="protein sequence ID" value="CAE7649466.1"/>
    <property type="molecule type" value="Genomic_DNA"/>
</dbReference>
<feature type="non-terminal residue" evidence="1">
    <location>
        <position position="120"/>
    </location>
</feature>
<comment type="caution">
    <text evidence="1">The sequence shown here is derived from an EMBL/GenBank/DDBJ whole genome shotgun (WGS) entry which is preliminary data.</text>
</comment>
<dbReference type="OrthoDB" id="406170at2759"/>
<keyword evidence="2" id="KW-1185">Reference proteome</keyword>
<protein>
    <submittedName>
        <fullName evidence="1">Uncharacterized protein</fullName>
    </submittedName>
</protein>
<evidence type="ECO:0000313" key="1">
    <source>
        <dbReference type="EMBL" id="CAE7649466.1"/>
    </source>
</evidence>
<evidence type="ECO:0000313" key="2">
    <source>
        <dbReference type="Proteomes" id="UP000601435"/>
    </source>
</evidence>
<name>A0A812VYE4_9DINO</name>
<sequence>MAGNYLFYVQESLKEEMQARYAEGESTMTRCPFGTMTPSDGEVDLRQCEKRSSPTVSYLLESLDMIVQRINPVDTAASPKKWVKSAGDPEINEGEFRPVYGATAGSVTLVTFDVRHLPQE</sequence>
<organism evidence="1 2">
    <name type="scientific">Symbiodinium necroappetens</name>
    <dbReference type="NCBI Taxonomy" id="1628268"/>
    <lineage>
        <taxon>Eukaryota</taxon>
        <taxon>Sar</taxon>
        <taxon>Alveolata</taxon>
        <taxon>Dinophyceae</taxon>
        <taxon>Suessiales</taxon>
        <taxon>Symbiodiniaceae</taxon>
        <taxon>Symbiodinium</taxon>
    </lineage>
</organism>
<reference evidence="1" key="1">
    <citation type="submission" date="2021-02" db="EMBL/GenBank/DDBJ databases">
        <authorList>
            <person name="Dougan E. K."/>
            <person name="Rhodes N."/>
            <person name="Thang M."/>
            <person name="Chan C."/>
        </authorList>
    </citation>
    <scope>NUCLEOTIDE SEQUENCE</scope>
</reference>
<dbReference type="Proteomes" id="UP000601435">
    <property type="component" value="Unassembled WGS sequence"/>
</dbReference>
<accession>A0A812VYE4</accession>
<dbReference type="AlphaFoldDB" id="A0A812VYE4"/>
<proteinExistence type="predicted"/>